<evidence type="ECO:0000256" key="2">
    <source>
        <dbReference type="SAM" id="Phobius"/>
    </source>
</evidence>
<feature type="compositionally biased region" description="Polar residues" evidence="1">
    <location>
        <begin position="1"/>
        <end position="11"/>
    </location>
</feature>
<evidence type="ECO:0000256" key="1">
    <source>
        <dbReference type="SAM" id="MobiDB-lite"/>
    </source>
</evidence>
<evidence type="ECO:0000313" key="4">
    <source>
        <dbReference type="Proteomes" id="UP001163046"/>
    </source>
</evidence>
<sequence>MAENGRSQNRAYSPYAVDSLEDGPKHELSTFKSSYQNPAYENSEIAHQYEDPSRLVDTISLRNTGPRRKRNELYEPTELRKHAEQETKSEDYNEAVDLTGDSWLSRLILFLILVVSLTSLLLVVLIILGKVGPSCSCNKNAAQDDLTMLYYGIQSLFNSLH</sequence>
<dbReference type="AlphaFoldDB" id="A0A9W9YWD8"/>
<dbReference type="OrthoDB" id="5986657at2759"/>
<reference evidence="3" key="1">
    <citation type="submission" date="2023-01" db="EMBL/GenBank/DDBJ databases">
        <title>Genome assembly of the deep-sea coral Lophelia pertusa.</title>
        <authorList>
            <person name="Herrera S."/>
            <person name="Cordes E."/>
        </authorList>
    </citation>
    <scope>NUCLEOTIDE SEQUENCE</scope>
    <source>
        <strain evidence="3">USNM1676648</strain>
        <tissue evidence="3">Polyp</tissue>
    </source>
</reference>
<accession>A0A9W9YWD8</accession>
<evidence type="ECO:0000313" key="3">
    <source>
        <dbReference type="EMBL" id="KAJ7370670.1"/>
    </source>
</evidence>
<keyword evidence="4" id="KW-1185">Reference proteome</keyword>
<dbReference type="Proteomes" id="UP001163046">
    <property type="component" value="Unassembled WGS sequence"/>
</dbReference>
<feature type="transmembrane region" description="Helical" evidence="2">
    <location>
        <begin position="107"/>
        <end position="129"/>
    </location>
</feature>
<gene>
    <name evidence="3" type="ORF">OS493_030785</name>
</gene>
<keyword evidence="2" id="KW-0812">Transmembrane</keyword>
<keyword evidence="2" id="KW-1133">Transmembrane helix</keyword>
<proteinExistence type="predicted"/>
<feature type="compositionally biased region" description="Basic and acidic residues" evidence="1">
    <location>
        <begin position="71"/>
        <end position="86"/>
    </location>
</feature>
<feature type="region of interest" description="Disordered" evidence="1">
    <location>
        <begin position="66"/>
        <end position="86"/>
    </location>
</feature>
<name>A0A9W9YWD8_9CNID</name>
<feature type="region of interest" description="Disordered" evidence="1">
    <location>
        <begin position="1"/>
        <end position="30"/>
    </location>
</feature>
<organism evidence="3 4">
    <name type="scientific">Desmophyllum pertusum</name>
    <dbReference type="NCBI Taxonomy" id="174260"/>
    <lineage>
        <taxon>Eukaryota</taxon>
        <taxon>Metazoa</taxon>
        <taxon>Cnidaria</taxon>
        <taxon>Anthozoa</taxon>
        <taxon>Hexacorallia</taxon>
        <taxon>Scleractinia</taxon>
        <taxon>Caryophylliina</taxon>
        <taxon>Caryophylliidae</taxon>
        <taxon>Desmophyllum</taxon>
    </lineage>
</organism>
<comment type="caution">
    <text evidence="3">The sequence shown here is derived from an EMBL/GenBank/DDBJ whole genome shotgun (WGS) entry which is preliminary data.</text>
</comment>
<keyword evidence="2" id="KW-0472">Membrane</keyword>
<dbReference type="EMBL" id="MU826859">
    <property type="protein sequence ID" value="KAJ7370670.1"/>
    <property type="molecule type" value="Genomic_DNA"/>
</dbReference>
<protein>
    <submittedName>
        <fullName evidence="3">Uncharacterized protein</fullName>
    </submittedName>
</protein>